<keyword evidence="7" id="KW-1185">Reference proteome</keyword>
<dbReference type="AlphaFoldDB" id="A0AAE9FI86"/>
<feature type="transmembrane region" description="Helical" evidence="5">
    <location>
        <begin position="156"/>
        <end position="175"/>
    </location>
</feature>
<dbReference type="PANTHER" id="PTHR31357">
    <property type="entry name" value="SERPENTINE RECEPTOR CLASS ALPHA-10"/>
    <property type="match status" value="1"/>
</dbReference>
<name>A0AAE9FI86_CAEBR</name>
<sequence length="395" mass="44759">MENETETVTSRYTDPAMEGCEDRGQLYYHPVYLFAVIFQGTSGYLTFPMLAIILKKYAFKVYYHPNLVFLMMLNVVTCLLLGGITAWSATNFFINLMIKPTPCDLLLKTHFCSKIRATFLFAFCLVTTSHAGILIERTWATYSVKHYEKQGKALGTILAIIAVAVAATAIFIVILPEDGEEMITTCLTFSASKSIGSRIYVMFFCQLLLNAVISIVHLVLYRYNKNADKNGSSSLSEQFQRNENVKTLKQVTPLLILSNITIGVYIFIISVFRLYKDRLPTNWYEIIAANLFIMPHMPFMFTSLILIELHLAKKRQARIHKDMMASQDVPLDDQFHIAIENWDVQFQSHLKAQTLAARGKPATSSSWSPSKFMSKFKKRQSTVAVVSLPSTPALF</sequence>
<keyword evidence="4 5" id="KW-0472">Membrane</keyword>
<evidence type="ECO:0000256" key="1">
    <source>
        <dbReference type="ARBA" id="ARBA00004141"/>
    </source>
</evidence>
<feature type="transmembrane region" description="Helical" evidence="5">
    <location>
        <begin position="115"/>
        <end position="135"/>
    </location>
</feature>
<dbReference type="EMBL" id="CP092625">
    <property type="protein sequence ID" value="UMM44156.1"/>
    <property type="molecule type" value="Genomic_DNA"/>
</dbReference>
<evidence type="ECO:0000256" key="5">
    <source>
        <dbReference type="SAM" id="Phobius"/>
    </source>
</evidence>
<proteinExistence type="predicted"/>
<dbReference type="PANTHER" id="PTHR31357:SF16">
    <property type="entry name" value="G_PROTEIN_RECEP_F1_2 DOMAIN-CONTAINING PROTEIN-RELATED"/>
    <property type="match status" value="1"/>
</dbReference>
<gene>
    <name evidence="6" type="ORF">L5515_019371</name>
</gene>
<evidence type="ECO:0000256" key="2">
    <source>
        <dbReference type="ARBA" id="ARBA00022692"/>
    </source>
</evidence>
<dbReference type="Proteomes" id="UP000829354">
    <property type="component" value="Chromosome X"/>
</dbReference>
<keyword evidence="3 5" id="KW-1133">Transmembrane helix</keyword>
<protein>
    <submittedName>
        <fullName evidence="6">Uncharacterized protein</fullName>
    </submittedName>
</protein>
<evidence type="ECO:0000313" key="7">
    <source>
        <dbReference type="Proteomes" id="UP000829354"/>
    </source>
</evidence>
<keyword evidence="2 5" id="KW-0812">Transmembrane</keyword>
<reference evidence="6 7" key="1">
    <citation type="submission" date="2022-04" db="EMBL/GenBank/DDBJ databases">
        <title>Chromosome-level reference genomes for two strains of Caenorhabditis briggsae: an improved platform for comparative genomics.</title>
        <authorList>
            <person name="Stevens L."/>
            <person name="Andersen E."/>
        </authorList>
    </citation>
    <scope>NUCLEOTIDE SEQUENCE [LARGE SCALE GENOMIC DNA]</scope>
    <source>
        <strain evidence="6">VX34</strain>
        <tissue evidence="6">Whole-organism</tissue>
    </source>
</reference>
<evidence type="ECO:0000256" key="4">
    <source>
        <dbReference type="ARBA" id="ARBA00023136"/>
    </source>
</evidence>
<feature type="transmembrane region" description="Helical" evidence="5">
    <location>
        <begin position="287"/>
        <end position="311"/>
    </location>
</feature>
<evidence type="ECO:0000256" key="3">
    <source>
        <dbReference type="ARBA" id="ARBA00022989"/>
    </source>
</evidence>
<feature type="transmembrane region" description="Helical" evidence="5">
    <location>
        <begin position="66"/>
        <end position="87"/>
    </location>
</feature>
<organism evidence="6 7">
    <name type="scientific">Caenorhabditis briggsae</name>
    <dbReference type="NCBI Taxonomy" id="6238"/>
    <lineage>
        <taxon>Eukaryota</taxon>
        <taxon>Metazoa</taxon>
        <taxon>Ecdysozoa</taxon>
        <taxon>Nematoda</taxon>
        <taxon>Chromadorea</taxon>
        <taxon>Rhabditida</taxon>
        <taxon>Rhabditina</taxon>
        <taxon>Rhabditomorpha</taxon>
        <taxon>Rhabditoidea</taxon>
        <taxon>Rhabditidae</taxon>
        <taxon>Peloderinae</taxon>
        <taxon>Caenorhabditis</taxon>
    </lineage>
</organism>
<evidence type="ECO:0000313" key="6">
    <source>
        <dbReference type="EMBL" id="UMM44156.1"/>
    </source>
</evidence>
<dbReference type="GO" id="GO:0016020">
    <property type="term" value="C:membrane"/>
    <property type="evidence" value="ECO:0007669"/>
    <property type="project" value="UniProtKB-SubCell"/>
</dbReference>
<comment type="subcellular location">
    <subcellularLocation>
        <location evidence="1">Membrane</location>
        <topology evidence="1">Multi-pass membrane protein</topology>
    </subcellularLocation>
</comment>
<feature type="transmembrane region" description="Helical" evidence="5">
    <location>
        <begin position="31"/>
        <end position="54"/>
    </location>
</feature>
<dbReference type="InterPro" id="IPR019408">
    <property type="entry name" value="7TM_GPCR_serpentine_rcpt_Srab"/>
</dbReference>
<dbReference type="InterPro" id="IPR051080">
    <property type="entry name" value="Nematode_rcpt-like_serp_alpha"/>
</dbReference>
<accession>A0AAE9FI86</accession>
<dbReference type="Pfam" id="PF10292">
    <property type="entry name" value="7TM_GPCR_Srab"/>
    <property type="match status" value="1"/>
</dbReference>
<feature type="transmembrane region" description="Helical" evidence="5">
    <location>
        <begin position="254"/>
        <end position="275"/>
    </location>
</feature>
<feature type="transmembrane region" description="Helical" evidence="5">
    <location>
        <begin position="199"/>
        <end position="220"/>
    </location>
</feature>